<protein>
    <submittedName>
        <fullName evidence="1">Uncharacterized protein</fullName>
    </submittedName>
</protein>
<keyword evidence="2" id="KW-1185">Reference proteome</keyword>
<dbReference type="Proteomes" id="UP001153331">
    <property type="component" value="Unassembled WGS sequence"/>
</dbReference>
<comment type="caution">
    <text evidence="1">The sequence shown here is derived from an EMBL/GenBank/DDBJ whole genome shotgun (WGS) entry which is preliminary data.</text>
</comment>
<organism evidence="1 2">
    <name type="scientific">Boeremia exigua</name>
    <dbReference type="NCBI Taxonomy" id="749465"/>
    <lineage>
        <taxon>Eukaryota</taxon>
        <taxon>Fungi</taxon>
        <taxon>Dikarya</taxon>
        <taxon>Ascomycota</taxon>
        <taxon>Pezizomycotina</taxon>
        <taxon>Dothideomycetes</taxon>
        <taxon>Pleosporomycetidae</taxon>
        <taxon>Pleosporales</taxon>
        <taxon>Pleosporineae</taxon>
        <taxon>Didymellaceae</taxon>
        <taxon>Boeremia</taxon>
    </lineage>
</organism>
<evidence type="ECO:0000313" key="1">
    <source>
        <dbReference type="EMBL" id="KAJ8118913.1"/>
    </source>
</evidence>
<evidence type="ECO:0000313" key="2">
    <source>
        <dbReference type="Proteomes" id="UP001153331"/>
    </source>
</evidence>
<accession>A0ACC2IUU5</accession>
<reference evidence="1" key="1">
    <citation type="submission" date="2022-11" db="EMBL/GenBank/DDBJ databases">
        <title>Genome Sequence of Boeremia exigua.</title>
        <authorList>
            <person name="Buettner E."/>
        </authorList>
    </citation>
    <scope>NUCLEOTIDE SEQUENCE</scope>
    <source>
        <strain evidence="1">CU02</strain>
    </source>
</reference>
<proteinExistence type="predicted"/>
<gene>
    <name evidence="1" type="ORF">OPT61_g180</name>
</gene>
<name>A0ACC2IUU5_9PLEO</name>
<dbReference type="EMBL" id="JAPHNI010000006">
    <property type="protein sequence ID" value="KAJ8118913.1"/>
    <property type="molecule type" value="Genomic_DNA"/>
</dbReference>
<sequence length="996" mass="114293">MAIAPRIQATVFQLVLQKFKATLSNQEKQQFGATSLHDLHVAIETIQKKQSSEKKLRAMSKLGRFLEGMKEYDKIVSVFLNTSEMLAFIWGPMKFILQVASTFYEAFDTLLEAYLRIGEHMHLLTQYETYFRNQPDMSHALTLIYEDILSFHLKAMKFFKKKMWRQLFQALWKTFEFEFGAILRNMREHMTLIQSQATITQFTEVLRIQEAAKLAMDSQKKAEEQRRREVVRQWLSAANCEADQETFAGIRNGFPQSGQWLLQTNRFVSWFDPLYCQTHLLWLNGIPGAGKTILNSKIIEEARKLQGVSVVFFYCRYRDCERDTFLCVARGLLSQLLCLDEALLAYIHEKASTSGQTVLSTESIAKDLLETSIKNRDKVYVILDGLDECDREERKKIVTFFKDLWTSLPPNDADSLRCLFTSQDDGIARKDFANMSSLKITEDHIRSDIQTYTTARSLDIQTKLSLPSDRQQYIQRLVTDRAEGMFLFARLMMSYLNDQTSIADLEQQLLPERFPQGPLRLDEAYSRITQRLSKATPTHSQSLKLLTWMVCAKRSMKWREIQCAIALNLDEQDVDWERKRFAVDHKELCGSLVELHKDGTINLVHHTAKRYLVDQKVVDVGAGEVEMATLCVGYLSFPCFDPACDDADMPLFIALGYYGLFDYAYAYWSHHLDACTRLHGSEGILKNLSEATEVFIDAHWIDSGPSTTKKVLRQPFIERWKSLESNGNLDRLVVAGWLARRQTATSTKPDADEQVLALHCMVPRIRASLEDVSKTTSEPKKFRSMYGSDIFKCPRVNCVHFYDGFSSERLRDDHVPKHERSFFCSFSGCAMSTIGCATLKELHKHENEYHGTIDLDADEPEYPEIPVEKTTFECTQCDAKFTRNSNLKIHMRKHNAPDQKSFVCSQCGKSFSRLGDRTRHESTTHSNAKVHACRGTLNDGSAWGCGREFNRGDMLNRHWKGDKGKNCIRPKHEEEVRDAATTGTSSQPSNVSTPMS</sequence>